<dbReference type="Pfam" id="PF02678">
    <property type="entry name" value="Pirin"/>
    <property type="match status" value="1"/>
</dbReference>
<evidence type="ECO:0000259" key="3">
    <source>
        <dbReference type="Pfam" id="PF02678"/>
    </source>
</evidence>
<keyword evidence="6" id="KW-1185">Reference proteome</keyword>
<organism evidence="5 6">
    <name type="scientific">Roseateles saccharophilus</name>
    <name type="common">Pseudomonas saccharophila</name>
    <dbReference type="NCBI Taxonomy" id="304"/>
    <lineage>
        <taxon>Bacteria</taxon>
        <taxon>Pseudomonadati</taxon>
        <taxon>Pseudomonadota</taxon>
        <taxon>Betaproteobacteria</taxon>
        <taxon>Burkholderiales</taxon>
        <taxon>Sphaerotilaceae</taxon>
        <taxon>Roseateles</taxon>
    </lineage>
</organism>
<dbReference type="InterPro" id="IPR012093">
    <property type="entry name" value="Pirin"/>
</dbReference>
<gene>
    <name evidence="5" type="ORF">EV671_101459</name>
</gene>
<reference evidence="5 6" key="1">
    <citation type="submission" date="2019-03" db="EMBL/GenBank/DDBJ databases">
        <title>Genomic Encyclopedia of Type Strains, Phase IV (KMG-IV): sequencing the most valuable type-strain genomes for metagenomic binning, comparative biology and taxonomic classification.</title>
        <authorList>
            <person name="Goeker M."/>
        </authorList>
    </citation>
    <scope>NUCLEOTIDE SEQUENCE [LARGE SCALE GENOMIC DNA]</scope>
    <source>
        <strain evidence="5 6">DSM 654</strain>
    </source>
</reference>
<dbReference type="InterPro" id="IPR011051">
    <property type="entry name" value="RmlC_Cupin_sf"/>
</dbReference>
<dbReference type="InterPro" id="IPR041602">
    <property type="entry name" value="Quercetinase_C"/>
</dbReference>
<comment type="caution">
    <text evidence="5">The sequence shown here is derived from an EMBL/GenBank/DDBJ whole genome shotgun (WGS) entry which is preliminary data.</text>
</comment>
<dbReference type="Proteomes" id="UP000295110">
    <property type="component" value="Unassembled WGS sequence"/>
</dbReference>
<dbReference type="PANTHER" id="PTHR43212:SF3">
    <property type="entry name" value="QUERCETIN 2,3-DIOXYGENASE"/>
    <property type="match status" value="1"/>
</dbReference>
<dbReference type="PANTHER" id="PTHR43212">
    <property type="entry name" value="QUERCETIN 2,3-DIOXYGENASE"/>
    <property type="match status" value="1"/>
</dbReference>
<evidence type="ECO:0000256" key="2">
    <source>
        <dbReference type="RuleBase" id="RU003457"/>
    </source>
</evidence>
<feature type="domain" description="Pirin N-terminal" evidence="3">
    <location>
        <begin position="11"/>
        <end position="120"/>
    </location>
</feature>
<comment type="similarity">
    <text evidence="1 2">Belongs to the pirin family.</text>
</comment>
<accession>A0A4R3UYL6</accession>
<feature type="domain" description="Quercetin 2,3-dioxygenase C-terminal cupin" evidence="4">
    <location>
        <begin position="146"/>
        <end position="237"/>
    </location>
</feature>
<proteinExistence type="inferred from homology"/>
<sequence length="238" mass="26203">MSDVFHDRQARGWAKTGWLQAHYTFSFGSFNDPTRMGFRALRVINEDIVAGGSGFAEHAHDHFEILTFMLSGELEHKDSAGHHGRLRAGDVQLISAGTGVRHSERNPAAQTPTHLFQIWLHGNADDLPPRYQLLQGALLATHGPRLVASAQEQPGALQLRAPVSIWAVAGQPGERCSHDIPSDRYGWLQVLEGVVQVETPDESQPLELRGGDGLQLSTVKQIAVAPLTEARWVWFDLA</sequence>
<dbReference type="EMBL" id="SMBU01000014">
    <property type="protein sequence ID" value="TCU96181.1"/>
    <property type="molecule type" value="Genomic_DNA"/>
</dbReference>
<protein>
    <recommendedName>
        <fullName evidence="7">Pirin N-terminal domain-containing protein</fullName>
    </recommendedName>
</protein>
<dbReference type="AlphaFoldDB" id="A0A4R3UYL6"/>
<dbReference type="OrthoDB" id="6495595at2"/>
<dbReference type="CDD" id="cd02910">
    <property type="entry name" value="cupin_Yhhw_N"/>
    <property type="match status" value="1"/>
</dbReference>
<evidence type="ECO:0008006" key="7">
    <source>
        <dbReference type="Google" id="ProtNLM"/>
    </source>
</evidence>
<dbReference type="Gene3D" id="2.60.120.10">
    <property type="entry name" value="Jelly Rolls"/>
    <property type="match status" value="2"/>
</dbReference>
<dbReference type="Pfam" id="PF17954">
    <property type="entry name" value="Pirin_C_2"/>
    <property type="match status" value="1"/>
</dbReference>
<dbReference type="InterPro" id="IPR014710">
    <property type="entry name" value="RmlC-like_jellyroll"/>
</dbReference>
<dbReference type="InterPro" id="IPR003829">
    <property type="entry name" value="Pirin_N_dom"/>
</dbReference>
<dbReference type="RefSeq" id="WP_132572207.1">
    <property type="nucleotide sequence ID" value="NZ_CBCSGL010000011.1"/>
</dbReference>
<name>A0A4R3UYL6_ROSSA</name>
<evidence type="ECO:0000256" key="1">
    <source>
        <dbReference type="ARBA" id="ARBA00008416"/>
    </source>
</evidence>
<dbReference type="SUPFAM" id="SSF51182">
    <property type="entry name" value="RmlC-like cupins"/>
    <property type="match status" value="1"/>
</dbReference>
<evidence type="ECO:0000313" key="6">
    <source>
        <dbReference type="Proteomes" id="UP000295110"/>
    </source>
</evidence>
<evidence type="ECO:0000259" key="4">
    <source>
        <dbReference type="Pfam" id="PF17954"/>
    </source>
</evidence>
<evidence type="ECO:0000313" key="5">
    <source>
        <dbReference type="EMBL" id="TCU96181.1"/>
    </source>
</evidence>